<name>A0A8J4V4M1_9MYCE</name>
<gene>
    <name evidence="1" type="ORF">CYY_004999</name>
</gene>
<dbReference type="OrthoDB" id="17701at2759"/>
<dbReference type="Proteomes" id="UP000695562">
    <property type="component" value="Unassembled WGS sequence"/>
</dbReference>
<reference evidence="1" key="1">
    <citation type="submission" date="2020-01" db="EMBL/GenBank/DDBJ databases">
        <title>Development of genomics and gene disruption for Polysphondylium violaceum indicates a role for the polyketide synthase stlB in stalk morphogenesis.</title>
        <authorList>
            <person name="Narita B."/>
            <person name="Kawabe Y."/>
            <person name="Kin K."/>
            <person name="Saito T."/>
            <person name="Gibbs R."/>
            <person name="Kuspa A."/>
            <person name="Muzny D."/>
            <person name="Queller D."/>
            <person name="Richards S."/>
            <person name="Strassman J."/>
            <person name="Sucgang R."/>
            <person name="Worley K."/>
            <person name="Schaap P."/>
        </authorList>
    </citation>
    <scope>NUCLEOTIDE SEQUENCE</scope>
    <source>
        <strain evidence="1">QSvi11</strain>
    </source>
</reference>
<accession>A0A8J4V4M1</accession>
<protein>
    <submittedName>
        <fullName evidence="1">Uncharacterized protein</fullName>
    </submittedName>
</protein>
<proteinExistence type="predicted"/>
<dbReference type="AlphaFoldDB" id="A0A8J4V4M1"/>
<evidence type="ECO:0000313" key="1">
    <source>
        <dbReference type="EMBL" id="KAF2073682.1"/>
    </source>
</evidence>
<keyword evidence="2" id="KW-1185">Reference proteome</keyword>
<sequence length="108" mass="12397">MDRVQKLYQLLKNIGQTNIKGTNFEPLLKNFEAQSAKAAGQNDTVKNVMDALSPLNDPTRVFAVWMGSFSVFYFVKSIFFGDHPHQHGTYPYMKSKRRTLAFMFEGKN</sequence>
<evidence type="ECO:0000313" key="2">
    <source>
        <dbReference type="Proteomes" id="UP000695562"/>
    </source>
</evidence>
<comment type="caution">
    <text evidence="1">The sequence shown here is derived from an EMBL/GenBank/DDBJ whole genome shotgun (WGS) entry which is preliminary data.</text>
</comment>
<dbReference type="EMBL" id="AJWJ01000189">
    <property type="protein sequence ID" value="KAF2073682.1"/>
    <property type="molecule type" value="Genomic_DNA"/>
</dbReference>
<organism evidence="1 2">
    <name type="scientific">Polysphondylium violaceum</name>
    <dbReference type="NCBI Taxonomy" id="133409"/>
    <lineage>
        <taxon>Eukaryota</taxon>
        <taxon>Amoebozoa</taxon>
        <taxon>Evosea</taxon>
        <taxon>Eumycetozoa</taxon>
        <taxon>Dictyostelia</taxon>
        <taxon>Dictyosteliales</taxon>
        <taxon>Dictyosteliaceae</taxon>
        <taxon>Polysphondylium</taxon>
    </lineage>
</organism>